<dbReference type="PANTHER" id="PTHR47506">
    <property type="entry name" value="TRANSCRIPTIONAL REGULATORY PROTEIN"/>
    <property type="match status" value="1"/>
</dbReference>
<feature type="DNA-binding region" description="H-T-H motif" evidence="4">
    <location>
        <begin position="38"/>
        <end position="57"/>
    </location>
</feature>
<dbReference type="SUPFAM" id="SSF46689">
    <property type="entry name" value="Homeodomain-like"/>
    <property type="match status" value="1"/>
</dbReference>
<comment type="caution">
    <text evidence="6">The sequence shown here is derived from an EMBL/GenBank/DDBJ whole genome shotgun (WGS) entry which is preliminary data.</text>
</comment>
<dbReference type="AlphaFoldDB" id="A0A3A5M7H8"/>
<evidence type="ECO:0000256" key="2">
    <source>
        <dbReference type="ARBA" id="ARBA00023125"/>
    </source>
</evidence>
<dbReference type="InterPro" id="IPR001647">
    <property type="entry name" value="HTH_TetR"/>
</dbReference>
<dbReference type="EMBL" id="QZVT01000015">
    <property type="protein sequence ID" value="RJT75621.1"/>
    <property type="molecule type" value="Genomic_DNA"/>
</dbReference>
<evidence type="ECO:0000256" key="1">
    <source>
        <dbReference type="ARBA" id="ARBA00023015"/>
    </source>
</evidence>
<protein>
    <submittedName>
        <fullName evidence="6">TetR/AcrR family transcriptional regulator</fullName>
    </submittedName>
</protein>
<dbReference type="Proteomes" id="UP000272560">
    <property type="component" value="Unassembled WGS sequence"/>
</dbReference>
<evidence type="ECO:0000313" key="7">
    <source>
        <dbReference type="Proteomes" id="UP000272560"/>
    </source>
</evidence>
<dbReference type="OrthoDB" id="9805134at2"/>
<evidence type="ECO:0000259" key="5">
    <source>
        <dbReference type="PROSITE" id="PS50977"/>
    </source>
</evidence>
<keyword evidence="3" id="KW-0804">Transcription</keyword>
<dbReference type="InterPro" id="IPR009057">
    <property type="entry name" value="Homeodomain-like_sf"/>
</dbReference>
<name>A0A3A5M7H8_9MICC</name>
<dbReference type="PROSITE" id="PS50977">
    <property type="entry name" value="HTH_TETR_2"/>
    <property type="match status" value="1"/>
</dbReference>
<dbReference type="PANTHER" id="PTHR47506:SF1">
    <property type="entry name" value="HTH-TYPE TRANSCRIPTIONAL REGULATOR YJDC"/>
    <property type="match status" value="1"/>
</dbReference>
<sequence>MFLNVHSLTVGRPREFNIESAIIAATRLFITDGYEGCSMDRLVQSTGIHRGSLYAAFGSKRGIFLECLRTTLTDTADPPSSSELLLVALGELAARDDEIRALCAQAIKARGENAAHELGIQLLARAGLNEGHV</sequence>
<proteinExistence type="predicted"/>
<dbReference type="PRINTS" id="PR00455">
    <property type="entry name" value="HTHTETR"/>
</dbReference>
<dbReference type="PROSITE" id="PS01081">
    <property type="entry name" value="HTH_TETR_1"/>
    <property type="match status" value="1"/>
</dbReference>
<keyword evidence="1" id="KW-0805">Transcription regulation</keyword>
<evidence type="ECO:0000256" key="4">
    <source>
        <dbReference type="PROSITE-ProRule" id="PRU00335"/>
    </source>
</evidence>
<feature type="domain" description="HTH tetR-type" evidence="5">
    <location>
        <begin position="15"/>
        <end position="75"/>
    </location>
</feature>
<dbReference type="InterPro" id="IPR023772">
    <property type="entry name" value="DNA-bd_HTH_TetR-type_CS"/>
</dbReference>
<dbReference type="Pfam" id="PF00440">
    <property type="entry name" value="TetR_N"/>
    <property type="match status" value="1"/>
</dbReference>
<evidence type="ECO:0000256" key="3">
    <source>
        <dbReference type="ARBA" id="ARBA00023163"/>
    </source>
</evidence>
<reference evidence="6 7" key="1">
    <citation type="submission" date="2018-09" db="EMBL/GenBank/DDBJ databases">
        <title>Novel species of Arthrobacter.</title>
        <authorList>
            <person name="Liu Q."/>
            <person name="Xin Y.-H."/>
        </authorList>
    </citation>
    <scope>NUCLEOTIDE SEQUENCE [LARGE SCALE GENOMIC DNA]</scope>
    <source>
        <strain evidence="6 7">Hz2</strain>
    </source>
</reference>
<keyword evidence="2 4" id="KW-0238">DNA-binding</keyword>
<dbReference type="Gene3D" id="1.10.10.60">
    <property type="entry name" value="Homeodomain-like"/>
    <property type="match status" value="1"/>
</dbReference>
<keyword evidence="7" id="KW-1185">Reference proteome</keyword>
<evidence type="ECO:0000313" key="6">
    <source>
        <dbReference type="EMBL" id="RJT75621.1"/>
    </source>
</evidence>
<organism evidence="6 7">
    <name type="scientific">Arthrobacter cheniae</name>
    <dbReference type="NCBI Taxonomy" id="1258888"/>
    <lineage>
        <taxon>Bacteria</taxon>
        <taxon>Bacillati</taxon>
        <taxon>Actinomycetota</taxon>
        <taxon>Actinomycetes</taxon>
        <taxon>Micrococcales</taxon>
        <taxon>Micrococcaceae</taxon>
        <taxon>Arthrobacter</taxon>
    </lineage>
</organism>
<dbReference type="GO" id="GO:0003677">
    <property type="term" value="F:DNA binding"/>
    <property type="evidence" value="ECO:0007669"/>
    <property type="project" value="UniProtKB-UniRule"/>
</dbReference>
<accession>A0A3A5M7H8</accession>
<gene>
    <name evidence="6" type="ORF">D6T63_17515</name>
</gene>